<dbReference type="GO" id="GO:0003677">
    <property type="term" value="F:DNA binding"/>
    <property type="evidence" value="ECO:0007669"/>
    <property type="project" value="InterPro"/>
</dbReference>
<feature type="domain" description="HTH cro/C1-type" evidence="1">
    <location>
        <begin position="23"/>
        <end position="74"/>
    </location>
</feature>
<evidence type="ECO:0000313" key="2">
    <source>
        <dbReference type="EMBL" id="MTD55732.1"/>
    </source>
</evidence>
<gene>
    <name evidence="2" type="ORF">GKO32_17380</name>
</gene>
<dbReference type="Pfam" id="PF13560">
    <property type="entry name" value="HTH_31"/>
    <property type="match status" value="1"/>
</dbReference>
<sequence length="92" mass="10263">MPDESPLLLDQLKQVLGKRLGSARGDAGLSLDDLAERTGLDRTTIHRIEQGDATAKLDTLVFLFHALRIDPAPIMRELVDLVHTRRDPGRRP</sequence>
<reference evidence="2 3" key="1">
    <citation type="submission" date="2019-11" db="EMBL/GenBank/DDBJ databases">
        <title>Draft genome of Amycolatopsis RM579.</title>
        <authorList>
            <person name="Duangmal K."/>
            <person name="Mingma R."/>
        </authorList>
    </citation>
    <scope>NUCLEOTIDE SEQUENCE [LARGE SCALE GENOMIC DNA]</scope>
    <source>
        <strain evidence="2 3">RM579</strain>
    </source>
</reference>
<proteinExistence type="predicted"/>
<dbReference type="OrthoDB" id="3197212at2"/>
<dbReference type="PROSITE" id="PS50943">
    <property type="entry name" value="HTH_CROC1"/>
    <property type="match status" value="1"/>
</dbReference>
<dbReference type="Gene3D" id="1.10.260.40">
    <property type="entry name" value="lambda repressor-like DNA-binding domains"/>
    <property type="match status" value="1"/>
</dbReference>
<dbReference type="EMBL" id="WMBA01000025">
    <property type="protein sequence ID" value="MTD55732.1"/>
    <property type="molecule type" value="Genomic_DNA"/>
</dbReference>
<dbReference type="CDD" id="cd00093">
    <property type="entry name" value="HTH_XRE"/>
    <property type="match status" value="1"/>
</dbReference>
<keyword evidence="3" id="KW-1185">Reference proteome</keyword>
<dbReference type="SUPFAM" id="SSF47413">
    <property type="entry name" value="lambda repressor-like DNA-binding domains"/>
    <property type="match status" value="1"/>
</dbReference>
<dbReference type="RefSeq" id="WP_154757932.1">
    <property type="nucleotide sequence ID" value="NZ_WMBA01000025.1"/>
</dbReference>
<accession>A0A6N7YUW6</accession>
<name>A0A6N7YUW6_9PSEU</name>
<dbReference type="AlphaFoldDB" id="A0A6N7YUW6"/>
<dbReference type="InterPro" id="IPR010982">
    <property type="entry name" value="Lambda_DNA-bd_dom_sf"/>
</dbReference>
<dbReference type="Proteomes" id="UP000440096">
    <property type="component" value="Unassembled WGS sequence"/>
</dbReference>
<dbReference type="SMART" id="SM00530">
    <property type="entry name" value="HTH_XRE"/>
    <property type="match status" value="1"/>
</dbReference>
<evidence type="ECO:0000313" key="3">
    <source>
        <dbReference type="Proteomes" id="UP000440096"/>
    </source>
</evidence>
<organism evidence="2 3">
    <name type="scientific">Amycolatopsis pithecellobii</name>
    <dbReference type="NCBI Taxonomy" id="664692"/>
    <lineage>
        <taxon>Bacteria</taxon>
        <taxon>Bacillati</taxon>
        <taxon>Actinomycetota</taxon>
        <taxon>Actinomycetes</taxon>
        <taxon>Pseudonocardiales</taxon>
        <taxon>Pseudonocardiaceae</taxon>
        <taxon>Amycolatopsis</taxon>
    </lineage>
</organism>
<dbReference type="InterPro" id="IPR001387">
    <property type="entry name" value="Cro/C1-type_HTH"/>
</dbReference>
<evidence type="ECO:0000259" key="1">
    <source>
        <dbReference type="PROSITE" id="PS50943"/>
    </source>
</evidence>
<comment type="caution">
    <text evidence="2">The sequence shown here is derived from an EMBL/GenBank/DDBJ whole genome shotgun (WGS) entry which is preliminary data.</text>
</comment>
<protein>
    <submittedName>
        <fullName evidence="2">Helix-turn-helix domain-containing protein</fullName>
    </submittedName>
</protein>